<feature type="non-terminal residue" evidence="2">
    <location>
        <position position="1"/>
    </location>
</feature>
<comment type="caution">
    <text evidence="2">The sequence shown here is derived from an EMBL/GenBank/DDBJ whole genome shotgun (WGS) entry which is preliminary data.</text>
</comment>
<gene>
    <name evidence="2" type="ORF">AAFF_G00336690</name>
</gene>
<dbReference type="Proteomes" id="UP001221898">
    <property type="component" value="Unassembled WGS sequence"/>
</dbReference>
<accession>A0AAD7R8I9</accession>
<name>A0AAD7R8I9_9TELE</name>
<dbReference type="AlphaFoldDB" id="A0AAD7R8I9"/>
<evidence type="ECO:0000313" key="2">
    <source>
        <dbReference type="EMBL" id="KAJ8366915.1"/>
    </source>
</evidence>
<reference evidence="2" key="1">
    <citation type="journal article" date="2023" name="Science">
        <title>Genome structures resolve the early diversification of teleost fishes.</title>
        <authorList>
            <person name="Parey E."/>
            <person name="Louis A."/>
            <person name="Montfort J."/>
            <person name="Bouchez O."/>
            <person name="Roques C."/>
            <person name="Iampietro C."/>
            <person name="Lluch J."/>
            <person name="Castinel A."/>
            <person name="Donnadieu C."/>
            <person name="Desvignes T."/>
            <person name="Floi Bucao C."/>
            <person name="Jouanno E."/>
            <person name="Wen M."/>
            <person name="Mejri S."/>
            <person name="Dirks R."/>
            <person name="Jansen H."/>
            <person name="Henkel C."/>
            <person name="Chen W.J."/>
            <person name="Zahm M."/>
            <person name="Cabau C."/>
            <person name="Klopp C."/>
            <person name="Thompson A.W."/>
            <person name="Robinson-Rechavi M."/>
            <person name="Braasch I."/>
            <person name="Lecointre G."/>
            <person name="Bobe J."/>
            <person name="Postlethwait J.H."/>
            <person name="Berthelot C."/>
            <person name="Roest Crollius H."/>
            <person name="Guiguen Y."/>
        </authorList>
    </citation>
    <scope>NUCLEOTIDE SEQUENCE</scope>
    <source>
        <strain evidence="2">NC1722</strain>
    </source>
</reference>
<proteinExistence type="predicted"/>
<dbReference type="EMBL" id="JAINUG010000527">
    <property type="protein sequence ID" value="KAJ8366915.1"/>
    <property type="molecule type" value="Genomic_DNA"/>
</dbReference>
<protein>
    <submittedName>
        <fullName evidence="2">Uncharacterized protein</fullName>
    </submittedName>
</protein>
<keyword evidence="3" id="KW-1185">Reference proteome</keyword>
<sequence>MRCVRGTVRAAVGNHASSPEEPGSGGNTLLPEGNWQVLAMQDRIQEMDKQLQELRTADVQ</sequence>
<evidence type="ECO:0000256" key="1">
    <source>
        <dbReference type="SAM" id="MobiDB-lite"/>
    </source>
</evidence>
<feature type="region of interest" description="Disordered" evidence="1">
    <location>
        <begin position="1"/>
        <end position="31"/>
    </location>
</feature>
<evidence type="ECO:0000313" key="3">
    <source>
        <dbReference type="Proteomes" id="UP001221898"/>
    </source>
</evidence>
<organism evidence="2 3">
    <name type="scientific">Aldrovandia affinis</name>
    <dbReference type="NCBI Taxonomy" id="143900"/>
    <lineage>
        <taxon>Eukaryota</taxon>
        <taxon>Metazoa</taxon>
        <taxon>Chordata</taxon>
        <taxon>Craniata</taxon>
        <taxon>Vertebrata</taxon>
        <taxon>Euteleostomi</taxon>
        <taxon>Actinopterygii</taxon>
        <taxon>Neopterygii</taxon>
        <taxon>Teleostei</taxon>
        <taxon>Notacanthiformes</taxon>
        <taxon>Halosauridae</taxon>
        <taxon>Aldrovandia</taxon>
    </lineage>
</organism>